<dbReference type="RefSeq" id="WP_071961077.1">
    <property type="nucleotide sequence ID" value="NZ_CP018025.1"/>
</dbReference>
<keyword evidence="1" id="KW-0614">Plasmid</keyword>
<name>A0AAC9JHV4_9ALTE</name>
<reference evidence="1 2" key="1">
    <citation type="submission" date="2016-11" db="EMBL/GenBank/DDBJ databases">
        <title>Networking in microbes: conjugative elements and plasmids in the genus Alteromonas.</title>
        <authorList>
            <person name="Lopez-Perez M."/>
            <person name="Ramon-Marco N."/>
            <person name="Rodriguez-Valera F."/>
        </authorList>
    </citation>
    <scope>NUCLEOTIDE SEQUENCE [LARGE SCALE GENOMIC DNA]</scope>
    <source>
        <strain evidence="1 2">CP48</strain>
        <plasmid evidence="2">pamcp48-600</plasmid>
    </source>
</reference>
<accession>A0AAC9JHV4</accession>
<sequence length="451" mass="50705">MNRDLAKLNQKNILNTIKAKQVAYFLNMSGKSKEETSSSLRNLVDLCEAISKVLIKDRLELNIDETRVYLRSPELPDTEYYAFTSQVLGGYSPFVIFNEYDDKGKKVRPRGVLINLNCHNFVYCTKAIDKLSREMLSESIRDGVPASLKEIKKSIKSEIKAGNRYNIPIVEKISTYSFYINAEDSLALCKSSKSDSHAVRAFFSLLKKLSNYLFAQDDSSTQLLKLAESALQEPYFPEPFCTYAINEGLACNSYNINNMVEYYAENQTEGADACAVLPTHSAKAHSNDDSTQRVTFKNSIGIFSGNVVEETASFDELSHFCQSMNMKYSALTVIGEIPVSKQMQEYFKERPEAQEEWGARGFIPITFETTSKDGNICFQIKEGMNPIALSCRGLLDDYTKDNAVSPENAESVMLNHFSGMLSLFHDCSELFIKLYIDCSQPPETFGDSEAA</sequence>
<geneLocation type="plasmid" evidence="2">
    <name>pamcp48-600</name>
</geneLocation>
<organism evidence="1 2">
    <name type="scientific">Alteromonas mediterranea</name>
    <dbReference type="NCBI Taxonomy" id="314275"/>
    <lineage>
        <taxon>Bacteria</taxon>
        <taxon>Pseudomonadati</taxon>
        <taxon>Pseudomonadota</taxon>
        <taxon>Gammaproteobacteria</taxon>
        <taxon>Alteromonadales</taxon>
        <taxon>Alteromonadaceae</taxon>
        <taxon>Alteromonas/Salinimonas group</taxon>
        <taxon>Alteromonas</taxon>
    </lineage>
</organism>
<dbReference type="EMBL" id="CP018025">
    <property type="protein sequence ID" value="APD92452.1"/>
    <property type="molecule type" value="Genomic_DNA"/>
</dbReference>
<gene>
    <name evidence="1" type="ORF">BM524_21355</name>
</gene>
<evidence type="ECO:0000313" key="1">
    <source>
        <dbReference type="EMBL" id="APD92452.1"/>
    </source>
</evidence>
<evidence type="ECO:0000313" key="2">
    <source>
        <dbReference type="Proteomes" id="UP000182101"/>
    </source>
</evidence>
<protein>
    <submittedName>
        <fullName evidence="1">Uncharacterized protein</fullName>
    </submittedName>
</protein>
<proteinExistence type="predicted"/>
<dbReference type="AlphaFoldDB" id="A0AAC9JHV4"/>
<dbReference type="Proteomes" id="UP000182101">
    <property type="component" value="Plasmid pAMCP48-600"/>
</dbReference>